<dbReference type="InterPro" id="IPR004927">
    <property type="entry name" value="MerB"/>
</dbReference>
<proteinExistence type="predicted"/>
<accession>A0A7J0CJU3</accession>
<dbReference type="Pfam" id="PF03243">
    <property type="entry name" value="MerB"/>
    <property type="match status" value="1"/>
</dbReference>
<dbReference type="EMBL" id="BLWD01000001">
    <property type="protein sequence ID" value="GFN02184.1"/>
    <property type="molecule type" value="Genomic_DNA"/>
</dbReference>
<dbReference type="SUPFAM" id="SSF160387">
    <property type="entry name" value="NosL/MerB-like"/>
    <property type="match status" value="1"/>
</dbReference>
<comment type="caution">
    <text evidence="1">The sequence shown here is derived from an EMBL/GenBank/DDBJ whole genome shotgun (WGS) entry which is preliminary data.</text>
</comment>
<reference evidence="1 2" key="1">
    <citation type="submission" date="2020-05" db="EMBL/GenBank/DDBJ databases">
        <title>Whole genome shotgun sequence of Streptomyces microflavus NBRC 13062.</title>
        <authorList>
            <person name="Komaki H."/>
            <person name="Tamura T."/>
        </authorList>
    </citation>
    <scope>NUCLEOTIDE SEQUENCE [LARGE SCALE GENOMIC DNA]</scope>
    <source>
        <strain evidence="1 2">NBRC 13062</strain>
    </source>
</reference>
<name>A0A7J0CJU3_STRMI</name>
<evidence type="ECO:0000313" key="1">
    <source>
        <dbReference type="EMBL" id="GFN02184.1"/>
    </source>
</evidence>
<evidence type="ECO:0000313" key="2">
    <source>
        <dbReference type="Proteomes" id="UP000498740"/>
    </source>
</evidence>
<dbReference type="RefSeq" id="WP_032755167.1">
    <property type="nucleotide sequence ID" value="NZ_CP109211.1"/>
</dbReference>
<evidence type="ECO:0008006" key="3">
    <source>
        <dbReference type="Google" id="ProtNLM"/>
    </source>
</evidence>
<dbReference type="Gene3D" id="3.30.450.410">
    <property type="match status" value="1"/>
</dbReference>
<organism evidence="1 2">
    <name type="scientific">Streptomyces microflavus</name>
    <name type="common">Streptomyces lipmanii</name>
    <dbReference type="NCBI Taxonomy" id="1919"/>
    <lineage>
        <taxon>Bacteria</taxon>
        <taxon>Bacillati</taxon>
        <taxon>Actinomycetota</taxon>
        <taxon>Actinomycetes</taxon>
        <taxon>Kitasatosporales</taxon>
        <taxon>Streptomycetaceae</taxon>
        <taxon>Streptomyces</taxon>
    </lineage>
</organism>
<dbReference type="Proteomes" id="UP000498740">
    <property type="component" value="Unassembled WGS sequence"/>
</dbReference>
<protein>
    <recommendedName>
        <fullName evidence="3">Alkylmercury lyase</fullName>
    </recommendedName>
</protein>
<dbReference type="InterPro" id="IPR053717">
    <property type="entry name" value="MerB_lyase_sf"/>
</dbReference>
<dbReference type="GO" id="GO:0018836">
    <property type="term" value="F:alkylmercury lyase activity"/>
    <property type="evidence" value="ECO:0007669"/>
    <property type="project" value="InterPro"/>
</dbReference>
<dbReference type="AlphaFoldDB" id="A0A7J0CJU3"/>
<gene>
    <name evidence="1" type="ORF">Smic_07400</name>
</gene>
<sequence length="323" mass="33842">MRITVLTVPGCPNAPVAHERIQAALSGRAAQVELVEVHDETEAVQLGMTGSPTVLFDDTDPFGQAGAAPSVSCRIYRHADGLVDGAPSTDELRQALAATDSSMPGEGRCCEQDLLDPIGRAGRGRRAPADCGLRAVHQAVLRHFATTGQAPRITELGPVAAGAGRTAEEVLAELAREDFLTLDDDGQIHAAYPFSAAPTAHRVTLADGTQVWSMCAIDALGIPEMLTTDAVISSSDPVTGEAVTVTSRNGRMEWEPASAVVFVGRRSCDGPAAAVCCDTLNFFTSAASAQSWTTQHPDVRGEVASQARAEQIGRQTFGPLLVS</sequence>